<feature type="domain" description="NADP-dependent oxidoreductase" evidence="2">
    <location>
        <begin position="3"/>
        <end position="286"/>
    </location>
</feature>
<dbReference type="InterPro" id="IPR036812">
    <property type="entry name" value="NAD(P)_OxRdtase_dom_sf"/>
</dbReference>
<sequence length="294" mass="31636">MSWGYTAAERDDSASVAVLHRALEIGVTLVDTADVYGPFHNEELVGRALRARRDHAVLATKAGLVADDQRSITRNGRPEHLRAACEASLQRLDTDHVDLYQLHRVDPDVPIEESWGAMAELVAAGKVRALGLSEVGVEELERAHAVHPVSSLQSELSLWTRGPINDGTLDWCVQHGAAFLPFAPLGRGFLTGTLRPGSFADDDFRAANPRFSDEAMAANQAIVDAVRTVAARHEASAAQVALAWLLALGEAVLPIPGTKRLTYLEENAAAAQLDLTPTDLAELDALPTASGERY</sequence>
<dbReference type="InterPro" id="IPR023210">
    <property type="entry name" value="NADP_OxRdtase_dom"/>
</dbReference>
<name>A0ABY6P4E4_9NOCA</name>
<dbReference type="SUPFAM" id="SSF51430">
    <property type="entry name" value="NAD(P)-linked oxidoreductase"/>
    <property type="match status" value="1"/>
</dbReference>
<evidence type="ECO:0000313" key="4">
    <source>
        <dbReference type="Proteomes" id="UP001164965"/>
    </source>
</evidence>
<evidence type="ECO:0000259" key="2">
    <source>
        <dbReference type="Pfam" id="PF00248"/>
    </source>
</evidence>
<reference evidence="3" key="1">
    <citation type="submission" date="2022-10" db="EMBL/GenBank/DDBJ databases">
        <title>Rhodococcus sp.75.</title>
        <authorList>
            <person name="Sun M."/>
        </authorList>
    </citation>
    <scope>NUCLEOTIDE SEQUENCE</scope>
    <source>
        <strain evidence="3">75</strain>
    </source>
</reference>
<dbReference type="Pfam" id="PF00248">
    <property type="entry name" value="Aldo_ket_red"/>
    <property type="match status" value="1"/>
</dbReference>
<dbReference type="PRINTS" id="PR00069">
    <property type="entry name" value="ALDKETRDTASE"/>
</dbReference>
<accession>A0ABY6P4E4</accession>
<dbReference type="InterPro" id="IPR020471">
    <property type="entry name" value="AKR"/>
</dbReference>
<gene>
    <name evidence="3" type="ORF">RHODO2019_05415</name>
</gene>
<dbReference type="EMBL" id="CP110615">
    <property type="protein sequence ID" value="UZJ26535.1"/>
    <property type="molecule type" value="Genomic_DNA"/>
</dbReference>
<evidence type="ECO:0000313" key="3">
    <source>
        <dbReference type="EMBL" id="UZJ26535.1"/>
    </source>
</evidence>
<dbReference type="RefSeq" id="WP_265384639.1">
    <property type="nucleotide sequence ID" value="NZ_CP110615.1"/>
</dbReference>
<proteinExistence type="predicted"/>
<dbReference type="Gene3D" id="3.20.20.100">
    <property type="entry name" value="NADP-dependent oxidoreductase domain"/>
    <property type="match status" value="1"/>
</dbReference>
<keyword evidence="1" id="KW-0560">Oxidoreductase</keyword>
<keyword evidence="4" id="KW-1185">Reference proteome</keyword>
<dbReference type="PANTHER" id="PTHR43625:SF40">
    <property type="entry name" value="ALDO-KETO REDUCTASE YAKC [NADP(+)]"/>
    <property type="match status" value="1"/>
</dbReference>
<protein>
    <submittedName>
        <fullName evidence="3">Aldo/keto reductase</fullName>
    </submittedName>
</protein>
<dbReference type="Proteomes" id="UP001164965">
    <property type="component" value="Chromosome"/>
</dbReference>
<organism evidence="3 4">
    <name type="scientific">Rhodococcus antarcticus</name>
    <dbReference type="NCBI Taxonomy" id="2987751"/>
    <lineage>
        <taxon>Bacteria</taxon>
        <taxon>Bacillati</taxon>
        <taxon>Actinomycetota</taxon>
        <taxon>Actinomycetes</taxon>
        <taxon>Mycobacteriales</taxon>
        <taxon>Nocardiaceae</taxon>
        <taxon>Rhodococcus</taxon>
    </lineage>
</organism>
<evidence type="ECO:0000256" key="1">
    <source>
        <dbReference type="ARBA" id="ARBA00023002"/>
    </source>
</evidence>
<dbReference type="InterPro" id="IPR050791">
    <property type="entry name" value="Aldo-Keto_reductase"/>
</dbReference>
<dbReference type="PANTHER" id="PTHR43625">
    <property type="entry name" value="AFLATOXIN B1 ALDEHYDE REDUCTASE"/>
    <property type="match status" value="1"/>
</dbReference>